<dbReference type="OrthoDB" id="6086510at2759"/>
<comment type="caution">
    <text evidence="2">The sequence shown here is derived from an EMBL/GenBank/DDBJ whole genome shotgun (WGS) entry which is preliminary data.</text>
</comment>
<reference evidence="2" key="1">
    <citation type="submission" date="2021-03" db="EMBL/GenBank/DDBJ databases">
        <authorList>
            <person name="Bekaert M."/>
        </authorList>
    </citation>
    <scope>NUCLEOTIDE SEQUENCE</scope>
</reference>
<sequence length="227" mass="25228">MSSQSSSYIFTPEKFDVPYISLPDRLQQLATEHPEREAMICWSTDGHRKSITYAELYTRSELFAKGLATFGFERNSVIAVTNTNCTEWLVCTLGSQMAGLIPLHISLSNFSTENIVNLLNRIGRCTAIVMEPSNIVVCNEFIENFNKRTESLISTQVPTVRNIFFMNSTDENFMTVQDICNIGSTSVSTLPHISADEICGIFLTSGSTGMAKAVPHTHLKMIHAGFI</sequence>
<accession>A0A8S3QUM9</accession>
<dbReference type="PANTHER" id="PTHR42814">
    <property type="entry name" value="AMP-BINDING DOMAIN-CONTAINING PROTEIN"/>
    <property type="match status" value="1"/>
</dbReference>
<dbReference type="PANTHER" id="PTHR42814:SF3">
    <property type="entry name" value="BETA-N-ACETYLHEXOSAMINIDASE"/>
    <property type="match status" value="1"/>
</dbReference>
<dbReference type="Gene3D" id="3.40.50.12780">
    <property type="entry name" value="N-terminal domain of ligase-like"/>
    <property type="match status" value="1"/>
</dbReference>
<dbReference type="EMBL" id="CAJPWZ010000676">
    <property type="protein sequence ID" value="CAG2198400.1"/>
    <property type="molecule type" value="Genomic_DNA"/>
</dbReference>
<keyword evidence="3" id="KW-1185">Reference proteome</keyword>
<dbReference type="PROSITE" id="PS00455">
    <property type="entry name" value="AMP_BINDING"/>
    <property type="match status" value="1"/>
</dbReference>
<dbReference type="InterPro" id="IPR020845">
    <property type="entry name" value="AMP-binding_CS"/>
</dbReference>
<evidence type="ECO:0000313" key="3">
    <source>
        <dbReference type="Proteomes" id="UP000683360"/>
    </source>
</evidence>
<dbReference type="InterPro" id="IPR042099">
    <property type="entry name" value="ANL_N_sf"/>
</dbReference>
<dbReference type="InterPro" id="IPR000873">
    <property type="entry name" value="AMP-dep_synth/lig_dom"/>
</dbReference>
<protein>
    <submittedName>
        <fullName evidence="2">ACSL</fullName>
        <ecNumber evidence="2">6.2.1.3</ecNumber>
    </submittedName>
</protein>
<keyword evidence="2" id="KW-0436">Ligase</keyword>
<evidence type="ECO:0000259" key="1">
    <source>
        <dbReference type="Pfam" id="PF00501"/>
    </source>
</evidence>
<dbReference type="Pfam" id="PF00501">
    <property type="entry name" value="AMP-binding"/>
    <property type="match status" value="1"/>
</dbReference>
<dbReference type="Proteomes" id="UP000683360">
    <property type="component" value="Unassembled WGS sequence"/>
</dbReference>
<dbReference type="SUPFAM" id="SSF56801">
    <property type="entry name" value="Acetyl-CoA synthetase-like"/>
    <property type="match status" value="1"/>
</dbReference>
<feature type="domain" description="AMP-dependent synthetase/ligase" evidence="1">
    <location>
        <begin position="27"/>
        <end position="223"/>
    </location>
</feature>
<dbReference type="AlphaFoldDB" id="A0A8S3QUM9"/>
<name>A0A8S3QUM9_MYTED</name>
<dbReference type="GO" id="GO:0004467">
    <property type="term" value="F:long-chain fatty acid-CoA ligase activity"/>
    <property type="evidence" value="ECO:0007669"/>
    <property type="project" value="UniProtKB-EC"/>
</dbReference>
<dbReference type="EC" id="6.2.1.3" evidence="2"/>
<gene>
    <name evidence="2" type="ORF">MEDL_13122</name>
</gene>
<proteinExistence type="predicted"/>
<evidence type="ECO:0000313" key="2">
    <source>
        <dbReference type="EMBL" id="CAG2198400.1"/>
    </source>
</evidence>
<organism evidence="2 3">
    <name type="scientific">Mytilus edulis</name>
    <name type="common">Blue mussel</name>
    <dbReference type="NCBI Taxonomy" id="6550"/>
    <lineage>
        <taxon>Eukaryota</taxon>
        <taxon>Metazoa</taxon>
        <taxon>Spiralia</taxon>
        <taxon>Lophotrochozoa</taxon>
        <taxon>Mollusca</taxon>
        <taxon>Bivalvia</taxon>
        <taxon>Autobranchia</taxon>
        <taxon>Pteriomorphia</taxon>
        <taxon>Mytilida</taxon>
        <taxon>Mytiloidea</taxon>
        <taxon>Mytilidae</taxon>
        <taxon>Mytilinae</taxon>
        <taxon>Mytilus</taxon>
    </lineage>
</organism>